<accession>A0A6A5ZMG7</accession>
<evidence type="ECO:0000313" key="1">
    <source>
        <dbReference type="EMBL" id="KAF2120860.1"/>
    </source>
</evidence>
<dbReference type="OrthoDB" id="3682306at2759"/>
<name>A0A6A5ZMG7_9PLEO</name>
<dbReference type="AlphaFoldDB" id="A0A6A5ZMG7"/>
<dbReference type="EMBL" id="ML977313">
    <property type="protein sequence ID" value="KAF2120860.1"/>
    <property type="molecule type" value="Genomic_DNA"/>
</dbReference>
<proteinExistence type="predicted"/>
<sequence>MDSEILDYTVRKELRKSIISHARAVYGPQYPTGHTFDVIFECRDTPDEIYHCAHIVRLLVYTRPNSFADFKVIMRTQPKLDENEALMTLDVMLINKASSFFRSLNEDGVEKEPED</sequence>
<evidence type="ECO:0000313" key="2">
    <source>
        <dbReference type="Proteomes" id="UP000799770"/>
    </source>
</evidence>
<protein>
    <submittedName>
        <fullName evidence="1">Uncharacterized protein</fullName>
    </submittedName>
</protein>
<gene>
    <name evidence="1" type="ORF">BDV96DRAFT_641514</name>
</gene>
<reference evidence="1" key="1">
    <citation type="journal article" date="2020" name="Stud. Mycol.">
        <title>101 Dothideomycetes genomes: a test case for predicting lifestyles and emergence of pathogens.</title>
        <authorList>
            <person name="Haridas S."/>
            <person name="Albert R."/>
            <person name="Binder M."/>
            <person name="Bloem J."/>
            <person name="Labutti K."/>
            <person name="Salamov A."/>
            <person name="Andreopoulos B."/>
            <person name="Baker S."/>
            <person name="Barry K."/>
            <person name="Bills G."/>
            <person name="Bluhm B."/>
            <person name="Cannon C."/>
            <person name="Castanera R."/>
            <person name="Culley D."/>
            <person name="Daum C."/>
            <person name="Ezra D."/>
            <person name="Gonzalez J."/>
            <person name="Henrissat B."/>
            <person name="Kuo A."/>
            <person name="Liang C."/>
            <person name="Lipzen A."/>
            <person name="Lutzoni F."/>
            <person name="Magnuson J."/>
            <person name="Mondo S."/>
            <person name="Nolan M."/>
            <person name="Ohm R."/>
            <person name="Pangilinan J."/>
            <person name="Park H.-J."/>
            <person name="Ramirez L."/>
            <person name="Alfaro M."/>
            <person name="Sun H."/>
            <person name="Tritt A."/>
            <person name="Yoshinaga Y."/>
            <person name="Zwiers L.-H."/>
            <person name="Turgeon B."/>
            <person name="Goodwin S."/>
            <person name="Spatafora J."/>
            <person name="Crous P."/>
            <person name="Grigoriev I."/>
        </authorList>
    </citation>
    <scope>NUCLEOTIDE SEQUENCE</scope>
    <source>
        <strain evidence="1">CBS 627.86</strain>
    </source>
</reference>
<dbReference type="Proteomes" id="UP000799770">
    <property type="component" value="Unassembled WGS sequence"/>
</dbReference>
<organism evidence="1 2">
    <name type="scientific">Lophiotrema nucula</name>
    <dbReference type="NCBI Taxonomy" id="690887"/>
    <lineage>
        <taxon>Eukaryota</taxon>
        <taxon>Fungi</taxon>
        <taxon>Dikarya</taxon>
        <taxon>Ascomycota</taxon>
        <taxon>Pezizomycotina</taxon>
        <taxon>Dothideomycetes</taxon>
        <taxon>Pleosporomycetidae</taxon>
        <taxon>Pleosporales</taxon>
        <taxon>Lophiotremataceae</taxon>
        <taxon>Lophiotrema</taxon>
    </lineage>
</organism>
<keyword evidence="2" id="KW-1185">Reference proteome</keyword>